<evidence type="ECO:0000256" key="9">
    <source>
        <dbReference type="SAM" id="MobiDB-lite"/>
    </source>
</evidence>
<dbReference type="EMBL" id="LNZH02000214">
    <property type="protein sequence ID" value="OCB84743.1"/>
    <property type="molecule type" value="Genomic_DNA"/>
</dbReference>
<feature type="domain" description="C2H2-type" evidence="10">
    <location>
        <begin position="320"/>
        <end position="349"/>
    </location>
</feature>
<dbReference type="Gene3D" id="3.30.160.60">
    <property type="entry name" value="Classic Zinc Finger"/>
    <property type="match status" value="1"/>
</dbReference>
<protein>
    <recommendedName>
        <fullName evidence="10">C2H2-type domain-containing protein</fullName>
    </recommendedName>
</protein>
<dbReference type="PROSITE" id="PS00028">
    <property type="entry name" value="ZINC_FINGER_C2H2_1"/>
    <property type="match status" value="2"/>
</dbReference>
<dbReference type="PANTHER" id="PTHR46179">
    <property type="entry name" value="ZINC FINGER PROTEIN"/>
    <property type="match status" value="1"/>
</dbReference>
<comment type="caution">
    <text evidence="11">The sequence shown here is derived from an EMBL/GenBank/DDBJ whole genome shotgun (WGS) entry which is preliminary data.</text>
</comment>
<dbReference type="GO" id="GO:0005634">
    <property type="term" value="C:nucleus"/>
    <property type="evidence" value="ECO:0007669"/>
    <property type="project" value="UniProtKB-SubCell"/>
</dbReference>
<evidence type="ECO:0000256" key="2">
    <source>
        <dbReference type="ARBA" id="ARBA00022723"/>
    </source>
</evidence>
<dbReference type="InterPro" id="IPR051061">
    <property type="entry name" value="Zinc_finger_trans_reg"/>
</dbReference>
<dbReference type="PANTHER" id="PTHR46179:SF13">
    <property type="entry name" value="C2H2-TYPE DOMAIN-CONTAINING PROTEIN"/>
    <property type="match status" value="1"/>
</dbReference>
<keyword evidence="12" id="KW-1185">Reference proteome</keyword>
<dbReference type="AlphaFoldDB" id="A0A9Q5HRN2"/>
<feature type="compositionally biased region" description="Polar residues" evidence="9">
    <location>
        <begin position="283"/>
        <end position="298"/>
    </location>
</feature>
<dbReference type="InterPro" id="IPR013087">
    <property type="entry name" value="Znf_C2H2_type"/>
</dbReference>
<keyword evidence="7" id="KW-0539">Nucleus</keyword>
<feature type="compositionally biased region" description="Low complexity" evidence="9">
    <location>
        <begin position="59"/>
        <end position="73"/>
    </location>
</feature>
<dbReference type="GO" id="GO:0006357">
    <property type="term" value="P:regulation of transcription by RNA polymerase II"/>
    <property type="evidence" value="ECO:0007669"/>
    <property type="project" value="TreeGrafter"/>
</dbReference>
<evidence type="ECO:0000256" key="3">
    <source>
        <dbReference type="ARBA" id="ARBA00022771"/>
    </source>
</evidence>
<comment type="subcellular location">
    <subcellularLocation>
        <location evidence="1">Nucleus</location>
    </subcellularLocation>
</comment>
<evidence type="ECO:0000256" key="7">
    <source>
        <dbReference type="ARBA" id="ARBA00023242"/>
    </source>
</evidence>
<name>A0A9Q5HRN2_SANBA</name>
<dbReference type="Proteomes" id="UP000757232">
    <property type="component" value="Unassembled WGS sequence"/>
</dbReference>
<dbReference type="SMART" id="SM00355">
    <property type="entry name" value="ZnF_C2H2"/>
    <property type="match status" value="2"/>
</dbReference>
<feature type="region of interest" description="Disordered" evidence="9">
    <location>
        <begin position="132"/>
        <end position="160"/>
    </location>
</feature>
<keyword evidence="2" id="KW-0479">Metal-binding</keyword>
<evidence type="ECO:0000256" key="6">
    <source>
        <dbReference type="ARBA" id="ARBA00023163"/>
    </source>
</evidence>
<proteinExistence type="predicted"/>
<organism evidence="11 12">
    <name type="scientific">Sanghuangporus baumii</name>
    <name type="common">Phellinus baumii</name>
    <dbReference type="NCBI Taxonomy" id="108892"/>
    <lineage>
        <taxon>Eukaryota</taxon>
        <taxon>Fungi</taxon>
        <taxon>Dikarya</taxon>
        <taxon>Basidiomycota</taxon>
        <taxon>Agaricomycotina</taxon>
        <taxon>Agaricomycetes</taxon>
        <taxon>Hymenochaetales</taxon>
        <taxon>Hymenochaetaceae</taxon>
        <taxon>Sanghuangporus</taxon>
    </lineage>
</organism>
<evidence type="ECO:0000256" key="8">
    <source>
        <dbReference type="PROSITE-ProRule" id="PRU00042"/>
    </source>
</evidence>
<feature type="region of interest" description="Disordered" evidence="9">
    <location>
        <begin position="38"/>
        <end position="75"/>
    </location>
</feature>
<feature type="compositionally biased region" description="Polar residues" evidence="9">
    <location>
        <begin position="134"/>
        <end position="152"/>
    </location>
</feature>
<evidence type="ECO:0000256" key="1">
    <source>
        <dbReference type="ARBA" id="ARBA00004123"/>
    </source>
</evidence>
<accession>A0A9Q5HRN2</accession>
<gene>
    <name evidence="11" type="ORF">A7U60_g8267</name>
</gene>
<dbReference type="PROSITE" id="PS50157">
    <property type="entry name" value="ZINC_FINGER_C2H2_2"/>
    <property type="match status" value="1"/>
</dbReference>
<feature type="region of interest" description="Disordered" evidence="9">
    <location>
        <begin position="225"/>
        <end position="306"/>
    </location>
</feature>
<evidence type="ECO:0000256" key="5">
    <source>
        <dbReference type="ARBA" id="ARBA00023015"/>
    </source>
</evidence>
<keyword evidence="6" id="KW-0804">Transcription</keyword>
<sequence length="430" mass="46096">MSIVIPAGHLAHTVITVRCDSPHAAPHIECALDEQTSFGNTPREQLKSPGGIFTSDGRPTASSSTAFTTPSSPLNASQVDLSVERGMDHRGHFVRLSFLPNHRTQYYGTRPLGHEIPDASYLSLGDSLSGPTLDVSSKEVNSSRTAASNSPPSMGGNPLAYSSTPIMNNVLHAAREADPVCLENMNFMSSSDVELMTALDSFMGIFDPHADYPMLDVGVPGGIAPHTLNQLSEPSSPQMSSSSSSSCGSSSPITPCDFFLPATTPTSDDGGRNDVGDTADINCIQSSSERSLQKSPVLSQLVPGPDPKCTIPNKAESRLLPCPQPGCKRQFKSTSTLGGHMKTHAGKGIRFQCSFPPCTEKFSRRHDQLRHEVYKHGKRCEWVCARCNSFFSYERSLEKHVCTMDKSRRGSMPYSVTGASDSGPASGAGR</sequence>
<keyword evidence="4" id="KW-0862">Zinc</keyword>
<evidence type="ECO:0000313" key="12">
    <source>
        <dbReference type="Proteomes" id="UP000757232"/>
    </source>
</evidence>
<reference evidence="11" key="1">
    <citation type="submission" date="2016-06" db="EMBL/GenBank/DDBJ databases">
        <title>Draft Genome sequence of the fungus Inonotus baumii.</title>
        <authorList>
            <person name="Zhu H."/>
            <person name="Lin W."/>
        </authorList>
    </citation>
    <scope>NUCLEOTIDE SEQUENCE</scope>
    <source>
        <strain evidence="11">821</strain>
    </source>
</reference>
<evidence type="ECO:0000256" key="4">
    <source>
        <dbReference type="ARBA" id="ARBA00022833"/>
    </source>
</evidence>
<evidence type="ECO:0000259" key="10">
    <source>
        <dbReference type="PROSITE" id="PS50157"/>
    </source>
</evidence>
<keyword evidence="3 8" id="KW-0863">Zinc-finger</keyword>
<dbReference type="GO" id="GO:0008270">
    <property type="term" value="F:zinc ion binding"/>
    <property type="evidence" value="ECO:0007669"/>
    <property type="project" value="UniProtKB-KW"/>
</dbReference>
<evidence type="ECO:0000313" key="11">
    <source>
        <dbReference type="EMBL" id="OCB84743.1"/>
    </source>
</evidence>
<feature type="compositionally biased region" description="Low complexity" evidence="9">
    <location>
        <begin position="232"/>
        <end position="252"/>
    </location>
</feature>
<dbReference type="OrthoDB" id="8117402at2759"/>
<keyword evidence="5" id="KW-0805">Transcription regulation</keyword>